<dbReference type="GO" id="GO:0003677">
    <property type="term" value="F:DNA binding"/>
    <property type="evidence" value="ECO:0007669"/>
    <property type="project" value="InterPro"/>
</dbReference>
<dbReference type="InterPro" id="IPR033309">
    <property type="entry name" value="Mus81"/>
</dbReference>
<evidence type="ECO:0000256" key="9">
    <source>
        <dbReference type="ARBA" id="ARBA00023172"/>
    </source>
</evidence>
<dbReference type="GO" id="GO:0006308">
    <property type="term" value="P:DNA catabolic process"/>
    <property type="evidence" value="ECO:0007669"/>
    <property type="project" value="InterPro"/>
</dbReference>
<dbReference type="Gene3D" id="1.10.150.670">
    <property type="entry name" value="Crossover junction endonuclease EME1, DNA-binding domain"/>
    <property type="match status" value="1"/>
</dbReference>
<dbReference type="InterPro" id="IPR011335">
    <property type="entry name" value="Restrct_endonuc-II-like"/>
</dbReference>
<dbReference type="GO" id="GO:0005634">
    <property type="term" value="C:nucleus"/>
    <property type="evidence" value="ECO:0007669"/>
    <property type="project" value="TreeGrafter"/>
</dbReference>
<dbReference type="SUPFAM" id="SSF52980">
    <property type="entry name" value="Restriction endonuclease-like"/>
    <property type="match status" value="1"/>
</dbReference>
<keyword evidence="6" id="KW-0227">DNA damage</keyword>
<dbReference type="PANTHER" id="PTHR13451:SF0">
    <property type="entry name" value="CROSSOVER JUNCTION ENDONUCLEASE MUS81"/>
    <property type="match status" value="1"/>
</dbReference>
<evidence type="ECO:0000256" key="6">
    <source>
        <dbReference type="ARBA" id="ARBA00022763"/>
    </source>
</evidence>
<keyword evidence="5" id="KW-0255">Endonuclease</keyword>
<accession>A0A6C0J5N6</accession>
<dbReference type="PANTHER" id="PTHR13451">
    <property type="entry name" value="CLASS II CROSSOVER JUNCTION ENDONUCLEASE MUS81"/>
    <property type="match status" value="1"/>
</dbReference>
<dbReference type="InterPro" id="IPR010994">
    <property type="entry name" value="RuvA_2-like"/>
</dbReference>
<dbReference type="GO" id="GO:0031573">
    <property type="term" value="P:mitotic intra-S DNA damage checkpoint signaling"/>
    <property type="evidence" value="ECO:0007669"/>
    <property type="project" value="TreeGrafter"/>
</dbReference>
<evidence type="ECO:0000256" key="5">
    <source>
        <dbReference type="ARBA" id="ARBA00022759"/>
    </source>
</evidence>
<evidence type="ECO:0000256" key="3">
    <source>
        <dbReference type="ARBA" id="ARBA00022722"/>
    </source>
</evidence>
<dbReference type="GO" id="GO:0008821">
    <property type="term" value="F:crossover junction DNA endonuclease activity"/>
    <property type="evidence" value="ECO:0007669"/>
    <property type="project" value="InterPro"/>
</dbReference>
<evidence type="ECO:0000256" key="4">
    <source>
        <dbReference type="ARBA" id="ARBA00022723"/>
    </source>
</evidence>
<keyword evidence="4" id="KW-0479">Metal-binding</keyword>
<evidence type="ECO:0000256" key="10">
    <source>
        <dbReference type="ARBA" id="ARBA00023204"/>
    </source>
</evidence>
<comment type="cofactor">
    <cofactor evidence="1">
        <name>Mg(2+)</name>
        <dbReference type="ChEBI" id="CHEBI:18420"/>
    </cofactor>
</comment>
<keyword evidence="9" id="KW-0233">DNA recombination</keyword>
<dbReference type="EMBL" id="MN740332">
    <property type="protein sequence ID" value="QHU00979.1"/>
    <property type="molecule type" value="Genomic_DNA"/>
</dbReference>
<dbReference type="Pfam" id="PF02732">
    <property type="entry name" value="ERCC4"/>
    <property type="match status" value="1"/>
</dbReference>
<dbReference type="GO" id="GO:0048257">
    <property type="term" value="F:3'-flap endonuclease activity"/>
    <property type="evidence" value="ECO:0007669"/>
    <property type="project" value="TreeGrafter"/>
</dbReference>
<name>A0A6C0J5N6_9ZZZZ</name>
<keyword evidence="8" id="KW-0460">Magnesium</keyword>
<dbReference type="SUPFAM" id="SSF47781">
    <property type="entry name" value="RuvA domain 2-like"/>
    <property type="match status" value="1"/>
</dbReference>
<dbReference type="GO" id="GO:0046872">
    <property type="term" value="F:metal ion binding"/>
    <property type="evidence" value="ECO:0007669"/>
    <property type="project" value="UniProtKB-KW"/>
</dbReference>
<feature type="domain" description="ERCC4" evidence="11">
    <location>
        <begin position="2"/>
        <end position="91"/>
    </location>
</feature>
<protein>
    <recommendedName>
        <fullName evidence="11">ERCC4 domain-containing protein</fullName>
    </recommendedName>
</protein>
<keyword evidence="10" id="KW-0234">DNA repair</keyword>
<dbReference type="SMART" id="SM00891">
    <property type="entry name" value="ERCC4"/>
    <property type="match status" value="1"/>
</dbReference>
<dbReference type="GO" id="GO:0000727">
    <property type="term" value="P:double-strand break repair via break-induced replication"/>
    <property type="evidence" value="ECO:0007669"/>
    <property type="project" value="TreeGrafter"/>
</dbReference>
<evidence type="ECO:0000259" key="11">
    <source>
        <dbReference type="SMART" id="SM00891"/>
    </source>
</evidence>
<reference evidence="12" key="1">
    <citation type="journal article" date="2020" name="Nature">
        <title>Giant virus diversity and host interactions through global metagenomics.</title>
        <authorList>
            <person name="Schulz F."/>
            <person name="Roux S."/>
            <person name="Paez-Espino D."/>
            <person name="Jungbluth S."/>
            <person name="Walsh D.A."/>
            <person name="Denef V.J."/>
            <person name="McMahon K.D."/>
            <person name="Konstantinidis K.T."/>
            <person name="Eloe-Fadrosh E.A."/>
            <person name="Kyrpides N.C."/>
            <person name="Woyke T."/>
        </authorList>
    </citation>
    <scope>NUCLEOTIDE SEQUENCE</scope>
    <source>
        <strain evidence="12">GVMAG-M-3300025860-20</strain>
    </source>
</reference>
<evidence type="ECO:0000313" key="12">
    <source>
        <dbReference type="EMBL" id="QHU00979.1"/>
    </source>
</evidence>
<dbReference type="InterPro" id="IPR042530">
    <property type="entry name" value="EME1/EME2_C"/>
</dbReference>
<dbReference type="GO" id="GO:0048476">
    <property type="term" value="C:Holliday junction resolvase complex"/>
    <property type="evidence" value="ECO:0007669"/>
    <property type="project" value="TreeGrafter"/>
</dbReference>
<proteinExistence type="inferred from homology"/>
<comment type="similarity">
    <text evidence="2">Belongs to the XPF family.</text>
</comment>
<keyword evidence="3" id="KW-0540">Nuclease</keyword>
<dbReference type="AlphaFoldDB" id="A0A6C0J5N6"/>
<dbReference type="GO" id="GO:0000712">
    <property type="term" value="P:resolution of meiotic recombination intermediates"/>
    <property type="evidence" value="ECO:0007669"/>
    <property type="project" value="TreeGrafter"/>
</dbReference>
<evidence type="ECO:0000256" key="7">
    <source>
        <dbReference type="ARBA" id="ARBA00022801"/>
    </source>
</evidence>
<dbReference type="InterPro" id="IPR006166">
    <property type="entry name" value="ERCC4_domain"/>
</dbReference>
<sequence>MQLIIDTREKKESVDIITNIVNTAGYTVSQKLLDVGDLAIADDNGEILALFERKTCKDLAASINDGRYNEQKERMLSSSMRWKGYILEGKYPKTGIKFPKAGKSTRTVLKKTYYSIITGFTLRDGLIVYNTENVNETGEFLAQMLKKIPDYLKVDKKTSYNEALINSISTVRKENMTPVVCYLAQLSQIPGVSYNFASCIARKYDNLSSLLLAKEEELSNITINSRRLGKVVAKRIVEYLHYKIPKKTIIITKK</sequence>
<keyword evidence="7" id="KW-0378">Hydrolase</keyword>
<organism evidence="12">
    <name type="scientific">viral metagenome</name>
    <dbReference type="NCBI Taxonomy" id="1070528"/>
    <lineage>
        <taxon>unclassified sequences</taxon>
        <taxon>metagenomes</taxon>
        <taxon>organismal metagenomes</taxon>
    </lineage>
</organism>
<dbReference type="Gene3D" id="3.40.50.10130">
    <property type="match status" value="1"/>
</dbReference>
<evidence type="ECO:0000256" key="1">
    <source>
        <dbReference type="ARBA" id="ARBA00001946"/>
    </source>
</evidence>
<evidence type="ECO:0000256" key="2">
    <source>
        <dbReference type="ARBA" id="ARBA00010015"/>
    </source>
</evidence>
<evidence type="ECO:0000256" key="8">
    <source>
        <dbReference type="ARBA" id="ARBA00022842"/>
    </source>
</evidence>